<sequence>MIKILICEDDLKDRKILIEYLRSYFKRNKIDIEIDILNNYESSDYYEEYDFIFLDIQLENINGIDFARRIREKNRDSIIVITSNYQKYLIEGYTIEAQRYFLKPIEKEIFEEEMDKLLFRYKDRLSGFYDEKLSRKRIYYKDILYIEFLDRHSVLNFTNGNKIHTKYTLKYWMEKMEGYTFCQSYKSFYVNLDYVTGFSKDWKDIFISNGEKIPLSKKYKKEFTDEYFIHLHKSL</sequence>
<evidence type="ECO:0000313" key="3">
    <source>
        <dbReference type="EMBL" id="OUP60021.1"/>
    </source>
</evidence>
<dbReference type="SUPFAM" id="SSF52172">
    <property type="entry name" value="CheY-like"/>
    <property type="match status" value="1"/>
</dbReference>
<dbReference type="SMART" id="SM00448">
    <property type="entry name" value="REC"/>
    <property type="match status" value="1"/>
</dbReference>
<protein>
    <submittedName>
        <fullName evidence="3">Two-component system response regulator</fullName>
    </submittedName>
</protein>
<dbReference type="RefSeq" id="WP_087158691.1">
    <property type="nucleotide sequence ID" value="NZ_JACJKM010000025.1"/>
</dbReference>
<keyword evidence="4" id="KW-1185">Reference proteome</keyword>
<accession>A0A1Y4LY42</accession>
<reference evidence="4" key="1">
    <citation type="submission" date="2017-04" db="EMBL/GenBank/DDBJ databases">
        <title>Function of individual gut microbiota members based on whole genome sequencing of pure cultures obtained from chicken caecum.</title>
        <authorList>
            <person name="Medvecky M."/>
            <person name="Cejkova D."/>
            <person name="Polansky O."/>
            <person name="Karasova D."/>
            <person name="Kubasova T."/>
            <person name="Cizek A."/>
            <person name="Rychlik I."/>
        </authorList>
    </citation>
    <scope>NUCLEOTIDE SEQUENCE [LARGE SCALE GENOMIC DNA]</scope>
    <source>
        <strain evidence="4">An178</strain>
    </source>
</reference>
<dbReference type="PANTHER" id="PTHR37299">
    <property type="entry name" value="TRANSCRIPTIONAL REGULATOR-RELATED"/>
    <property type="match status" value="1"/>
</dbReference>
<evidence type="ECO:0000259" key="2">
    <source>
        <dbReference type="PROSITE" id="PS50110"/>
    </source>
</evidence>
<organism evidence="3 4">
    <name type="scientific">Faecalitalea cylindroides</name>
    <dbReference type="NCBI Taxonomy" id="39483"/>
    <lineage>
        <taxon>Bacteria</taxon>
        <taxon>Bacillati</taxon>
        <taxon>Bacillota</taxon>
        <taxon>Erysipelotrichia</taxon>
        <taxon>Erysipelotrichales</taxon>
        <taxon>Erysipelotrichaceae</taxon>
        <taxon>Faecalitalea</taxon>
    </lineage>
</organism>
<dbReference type="InterPro" id="IPR046947">
    <property type="entry name" value="LytR-like"/>
</dbReference>
<dbReference type="GO" id="GO:0003677">
    <property type="term" value="F:DNA binding"/>
    <property type="evidence" value="ECO:0007669"/>
    <property type="project" value="InterPro"/>
</dbReference>
<evidence type="ECO:0000256" key="1">
    <source>
        <dbReference type="PROSITE-ProRule" id="PRU00169"/>
    </source>
</evidence>
<dbReference type="PANTHER" id="PTHR37299:SF1">
    <property type="entry name" value="STAGE 0 SPORULATION PROTEIN A HOMOLOG"/>
    <property type="match status" value="1"/>
</dbReference>
<dbReference type="GO" id="GO:0000156">
    <property type="term" value="F:phosphorelay response regulator activity"/>
    <property type="evidence" value="ECO:0007669"/>
    <property type="project" value="InterPro"/>
</dbReference>
<dbReference type="InterPro" id="IPR001789">
    <property type="entry name" value="Sig_transdc_resp-reg_receiver"/>
</dbReference>
<dbReference type="Pfam" id="PF04397">
    <property type="entry name" value="LytTR"/>
    <property type="match status" value="1"/>
</dbReference>
<dbReference type="Gene3D" id="3.40.50.2300">
    <property type="match status" value="1"/>
</dbReference>
<dbReference type="Pfam" id="PF00072">
    <property type="entry name" value="Response_reg"/>
    <property type="match status" value="1"/>
</dbReference>
<evidence type="ECO:0000313" key="4">
    <source>
        <dbReference type="Proteomes" id="UP000195447"/>
    </source>
</evidence>
<dbReference type="AlphaFoldDB" id="A0A1Y4LY42"/>
<dbReference type="Gene3D" id="2.40.50.1020">
    <property type="entry name" value="LytTr DNA-binding domain"/>
    <property type="match status" value="1"/>
</dbReference>
<dbReference type="SMART" id="SM00850">
    <property type="entry name" value="LytTR"/>
    <property type="match status" value="1"/>
</dbReference>
<dbReference type="EMBL" id="NFKM01000011">
    <property type="protein sequence ID" value="OUP60021.1"/>
    <property type="molecule type" value="Genomic_DNA"/>
</dbReference>
<comment type="caution">
    <text evidence="3">The sequence shown here is derived from an EMBL/GenBank/DDBJ whole genome shotgun (WGS) entry which is preliminary data.</text>
</comment>
<dbReference type="Proteomes" id="UP000195447">
    <property type="component" value="Unassembled WGS sequence"/>
</dbReference>
<name>A0A1Y4LY42_9FIRM</name>
<proteinExistence type="predicted"/>
<dbReference type="PROSITE" id="PS50110">
    <property type="entry name" value="RESPONSE_REGULATORY"/>
    <property type="match status" value="1"/>
</dbReference>
<feature type="modified residue" description="4-aspartylphosphate" evidence="1">
    <location>
        <position position="55"/>
    </location>
</feature>
<gene>
    <name evidence="3" type="ORF">B5F14_06275</name>
</gene>
<dbReference type="InterPro" id="IPR011006">
    <property type="entry name" value="CheY-like_superfamily"/>
</dbReference>
<keyword evidence="1" id="KW-0597">Phosphoprotein</keyword>
<feature type="domain" description="Response regulatory" evidence="2">
    <location>
        <begin position="3"/>
        <end position="118"/>
    </location>
</feature>
<dbReference type="InterPro" id="IPR007492">
    <property type="entry name" value="LytTR_DNA-bd_dom"/>
</dbReference>